<dbReference type="GO" id="GO:0016887">
    <property type="term" value="F:ATP hydrolysis activity"/>
    <property type="evidence" value="ECO:0007669"/>
    <property type="project" value="InterPro"/>
</dbReference>
<dbReference type="GO" id="GO:0004222">
    <property type="term" value="F:metalloendopeptidase activity"/>
    <property type="evidence" value="ECO:0007669"/>
    <property type="project" value="InterPro"/>
</dbReference>
<keyword evidence="3" id="KW-0645">Protease</keyword>
<evidence type="ECO:0000259" key="11">
    <source>
        <dbReference type="Pfam" id="PF17862"/>
    </source>
</evidence>
<organism evidence="12 13">
    <name type="scientific">Rhizobium leguminosarum bv. viciae</name>
    <dbReference type="NCBI Taxonomy" id="387"/>
    <lineage>
        <taxon>Bacteria</taxon>
        <taxon>Pseudomonadati</taxon>
        <taxon>Pseudomonadota</taxon>
        <taxon>Alphaproteobacteria</taxon>
        <taxon>Hyphomicrobiales</taxon>
        <taxon>Rhizobiaceae</taxon>
        <taxon>Rhizobium/Agrobacterium group</taxon>
        <taxon>Rhizobium</taxon>
    </lineage>
</organism>
<keyword evidence="8" id="KW-0067">ATP-binding</keyword>
<sequence length="303" mass="33217">MIDEIDNFPTRGSLSSARHDDWNRGVVNALLECLDGAISREGVIVIGATNYPDNLDPALLRPGRLDRHFEIPLPDASARVGILRQHLRSDLDVENLIERTEGMSGADLERLARDARRSARRERVAVSLEHVEQQLPARQPRTSEELRLIALHELGHAVVNEVIGTDHLLGIRVFLCRHEHPSAAGMCGFEQDGMVHRDKDVYAAKLARLLGGIAAEQLFFGSHSDGGSEDLRAASDIATHMLGALGMGDRLASTVRAKRSRPDGNASVRSLSVPSRRRLVAGCIDESVGHHPRSSFPDGEARR</sequence>
<evidence type="ECO:0000256" key="8">
    <source>
        <dbReference type="RuleBase" id="RU003651"/>
    </source>
</evidence>
<protein>
    <submittedName>
        <fullName evidence="12">AAA family ATPase</fullName>
    </submittedName>
</protein>
<keyword evidence="6" id="KW-0862">Zinc</keyword>
<keyword evidence="7" id="KW-0482">Metalloprotease</keyword>
<dbReference type="SUPFAM" id="SSF140990">
    <property type="entry name" value="FtsH protease domain-like"/>
    <property type="match status" value="1"/>
</dbReference>
<evidence type="ECO:0000256" key="4">
    <source>
        <dbReference type="ARBA" id="ARBA00022723"/>
    </source>
</evidence>
<accession>A0A7G6RHX2</accession>
<dbReference type="Pfam" id="PF00004">
    <property type="entry name" value="AAA"/>
    <property type="match status" value="1"/>
</dbReference>
<evidence type="ECO:0000256" key="1">
    <source>
        <dbReference type="ARBA" id="ARBA00001947"/>
    </source>
</evidence>
<keyword evidence="8" id="KW-0547">Nucleotide-binding</keyword>
<dbReference type="EMBL" id="CP050549">
    <property type="protein sequence ID" value="QND41854.1"/>
    <property type="molecule type" value="Genomic_DNA"/>
</dbReference>
<evidence type="ECO:0000256" key="3">
    <source>
        <dbReference type="ARBA" id="ARBA00022670"/>
    </source>
</evidence>
<dbReference type="InterPro" id="IPR041569">
    <property type="entry name" value="AAA_lid_3"/>
</dbReference>
<evidence type="ECO:0000256" key="2">
    <source>
        <dbReference type="ARBA" id="ARBA00010044"/>
    </source>
</evidence>
<dbReference type="Pfam" id="PF01434">
    <property type="entry name" value="Peptidase_M41"/>
    <property type="match status" value="1"/>
</dbReference>
<evidence type="ECO:0000313" key="13">
    <source>
        <dbReference type="Proteomes" id="UP000515518"/>
    </source>
</evidence>
<keyword evidence="4" id="KW-0479">Metal-binding</keyword>
<evidence type="ECO:0000256" key="7">
    <source>
        <dbReference type="ARBA" id="ARBA00023049"/>
    </source>
</evidence>
<dbReference type="GO" id="GO:0046872">
    <property type="term" value="F:metal ion binding"/>
    <property type="evidence" value="ECO:0007669"/>
    <property type="project" value="UniProtKB-KW"/>
</dbReference>
<dbReference type="Proteomes" id="UP000515518">
    <property type="component" value="Chromosome"/>
</dbReference>
<dbReference type="InterPro" id="IPR000642">
    <property type="entry name" value="Peptidase_M41"/>
</dbReference>
<comment type="similarity">
    <text evidence="2">In the C-terminal section; belongs to the peptidase M41 family.</text>
</comment>
<feature type="domain" description="AAA ATPase AAA+ lid" evidence="11">
    <location>
        <begin position="90"/>
        <end position="132"/>
    </location>
</feature>
<dbReference type="SUPFAM" id="SSF52540">
    <property type="entry name" value="P-loop containing nucleoside triphosphate hydrolases"/>
    <property type="match status" value="1"/>
</dbReference>
<evidence type="ECO:0000256" key="5">
    <source>
        <dbReference type="ARBA" id="ARBA00022801"/>
    </source>
</evidence>
<dbReference type="GO" id="GO:0005524">
    <property type="term" value="F:ATP binding"/>
    <property type="evidence" value="ECO:0007669"/>
    <property type="project" value="UniProtKB-KW"/>
</dbReference>
<dbReference type="CDD" id="cd19481">
    <property type="entry name" value="RecA-like_protease"/>
    <property type="match status" value="1"/>
</dbReference>
<feature type="domain" description="ATPase AAA-type core" evidence="9">
    <location>
        <begin position="1"/>
        <end position="73"/>
    </location>
</feature>
<gene>
    <name evidence="12" type="ORF">HB770_04235</name>
</gene>
<dbReference type="PROSITE" id="PS00674">
    <property type="entry name" value="AAA"/>
    <property type="match status" value="1"/>
</dbReference>
<feature type="domain" description="Peptidase M41" evidence="10">
    <location>
        <begin position="143"/>
        <end position="261"/>
    </location>
</feature>
<dbReference type="InterPro" id="IPR037219">
    <property type="entry name" value="Peptidase_M41-like"/>
</dbReference>
<dbReference type="AlphaFoldDB" id="A0A7G6RHX2"/>
<proteinExistence type="inferred from homology"/>
<dbReference type="Gene3D" id="1.10.8.60">
    <property type="match status" value="1"/>
</dbReference>
<dbReference type="Gene3D" id="3.40.50.300">
    <property type="entry name" value="P-loop containing nucleotide triphosphate hydrolases"/>
    <property type="match status" value="1"/>
</dbReference>
<dbReference type="PANTHER" id="PTHR23076:SF97">
    <property type="entry name" value="ATP-DEPENDENT ZINC METALLOPROTEASE YME1L1"/>
    <property type="match status" value="1"/>
</dbReference>
<dbReference type="InterPro" id="IPR003959">
    <property type="entry name" value="ATPase_AAA_core"/>
</dbReference>
<dbReference type="GO" id="GO:0006508">
    <property type="term" value="P:proteolysis"/>
    <property type="evidence" value="ECO:0007669"/>
    <property type="project" value="UniProtKB-KW"/>
</dbReference>
<dbReference type="Pfam" id="PF17862">
    <property type="entry name" value="AAA_lid_3"/>
    <property type="match status" value="1"/>
</dbReference>
<evidence type="ECO:0000256" key="6">
    <source>
        <dbReference type="ARBA" id="ARBA00022833"/>
    </source>
</evidence>
<evidence type="ECO:0000259" key="9">
    <source>
        <dbReference type="Pfam" id="PF00004"/>
    </source>
</evidence>
<reference evidence="13" key="1">
    <citation type="journal article" date="2020" name="Mol. Plant Microbe">
        <title>Rhizobial microsymbionts of the narrowly endemic Oxytropis species growing in Kamchatka are characterized by significant genetic diversity and possess a set of genes that are associated with T3SS and T6SS secretion systems and can affect the development of symbiosis.</title>
        <authorList>
            <person name="Safronova V."/>
            <person name="Guro P."/>
            <person name="Sazanova A."/>
            <person name="Kuznetsova I."/>
            <person name="Belimov A."/>
            <person name="Yakubov V."/>
            <person name="Chirak E."/>
            <person name="Afonin A."/>
            <person name="Gogolev Y."/>
            <person name="Andronov E."/>
            <person name="Tikhonovich I."/>
        </authorList>
    </citation>
    <scope>NUCLEOTIDE SEQUENCE [LARGE SCALE GENOMIC DNA]</scope>
    <source>
        <strain evidence="13">RCAM0610</strain>
    </source>
</reference>
<dbReference type="InterPro" id="IPR003960">
    <property type="entry name" value="ATPase_AAA_CS"/>
</dbReference>
<keyword evidence="5" id="KW-0378">Hydrolase</keyword>
<comment type="similarity">
    <text evidence="8">Belongs to the AAA ATPase family.</text>
</comment>
<comment type="cofactor">
    <cofactor evidence="1">
        <name>Zn(2+)</name>
        <dbReference type="ChEBI" id="CHEBI:29105"/>
    </cofactor>
</comment>
<dbReference type="Gene3D" id="1.20.58.760">
    <property type="entry name" value="Peptidase M41"/>
    <property type="match status" value="1"/>
</dbReference>
<evidence type="ECO:0000313" key="12">
    <source>
        <dbReference type="EMBL" id="QND41854.1"/>
    </source>
</evidence>
<dbReference type="GO" id="GO:0004176">
    <property type="term" value="F:ATP-dependent peptidase activity"/>
    <property type="evidence" value="ECO:0007669"/>
    <property type="project" value="InterPro"/>
</dbReference>
<evidence type="ECO:0000259" key="10">
    <source>
        <dbReference type="Pfam" id="PF01434"/>
    </source>
</evidence>
<name>A0A7G6RHX2_RHILV</name>
<dbReference type="PANTHER" id="PTHR23076">
    <property type="entry name" value="METALLOPROTEASE M41 FTSH"/>
    <property type="match status" value="1"/>
</dbReference>
<dbReference type="InterPro" id="IPR027417">
    <property type="entry name" value="P-loop_NTPase"/>
</dbReference>